<name>A0A0K2XIX3_9HELI</name>
<dbReference type="AlphaFoldDB" id="A0A0K2XIX3"/>
<evidence type="ECO:0000313" key="6">
    <source>
        <dbReference type="Proteomes" id="UP000045175"/>
    </source>
</evidence>
<evidence type="ECO:0000313" key="4">
    <source>
        <dbReference type="Proteomes" id="UP000038622"/>
    </source>
</evidence>
<evidence type="ECO:0000313" key="2">
    <source>
        <dbReference type="EMBL" id="CRF42073.1"/>
    </source>
</evidence>
<evidence type="ECO:0000313" key="1">
    <source>
        <dbReference type="EMBL" id="CRF41066.1"/>
    </source>
</evidence>
<dbReference type="Proteomes" id="UP000038622">
    <property type="component" value="Unassembled WGS sequence"/>
</dbReference>
<reference evidence="3" key="1">
    <citation type="submission" date="2014-12" db="EMBL/GenBank/DDBJ databases">
        <title>Whole genome sequences of four Staphylococcus schleiferi canine isolates.</title>
        <authorList>
            <person name="Misic A.M."/>
            <person name="Cain C."/>
            <person name="Morris D.O."/>
            <person name="Rankin S."/>
            <person name="Beiting D."/>
        </authorList>
    </citation>
    <scope>NUCLEOTIDE SEQUENCE</scope>
    <source>
        <strain evidence="1">ASB11</strain>
        <strain evidence="2">ASB13</strain>
        <strain evidence="3">ASB9</strain>
    </source>
</reference>
<dbReference type="EMBL" id="CDML01000026">
    <property type="protein sequence ID" value="CRF41066.1"/>
    <property type="molecule type" value="Genomic_DNA"/>
</dbReference>
<reference evidence="4" key="2">
    <citation type="submission" date="2014-12" db="EMBL/GenBank/DDBJ databases">
        <authorList>
            <person name="Smet A."/>
        </authorList>
    </citation>
    <scope>NUCLEOTIDE SEQUENCE [LARGE SCALE GENOMIC DNA]</scope>
</reference>
<dbReference type="Proteomes" id="UP000041394">
    <property type="component" value="Unassembled WGS sequence"/>
</dbReference>
<evidence type="ECO:0000313" key="5">
    <source>
        <dbReference type="Proteomes" id="UP000041394"/>
    </source>
</evidence>
<protein>
    <submittedName>
        <fullName evidence="3">Uncharacterized protein</fullName>
    </submittedName>
</protein>
<sequence>MKGGLVLVMSCQDWLHAKIPPKIHIFLKFSAIFQFKTKSLVFLMKQKET</sequence>
<gene>
    <name evidence="1" type="ORF">HAL011_08430</name>
    <name evidence="2" type="ORF">HAL013_02270</name>
    <name evidence="3" type="ORF">HAL09_12900</name>
</gene>
<accession>A0A0K2XIX3</accession>
<dbReference type="EMBL" id="CDMH01000011">
    <property type="protein sequence ID" value="CRF42073.1"/>
    <property type="molecule type" value="Genomic_DNA"/>
</dbReference>
<reference evidence="5 6" key="3">
    <citation type="submission" date="2014-12" db="EMBL/GenBank/DDBJ databases">
        <authorList>
            <person name="Jaenicke S."/>
        </authorList>
    </citation>
    <scope>NUCLEOTIDE SEQUENCE [LARGE SCALE GENOMIC DNA]</scope>
</reference>
<dbReference type="EMBL" id="CDMN01000051">
    <property type="protein sequence ID" value="CRF44689.1"/>
    <property type="molecule type" value="Genomic_DNA"/>
</dbReference>
<organism evidence="3 5">
    <name type="scientific">Helicobacter ailurogastricus</name>
    <dbReference type="NCBI Taxonomy" id="1578720"/>
    <lineage>
        <taxon>Bacteria</taxon>
        <taxon>Pseudomonadati</taxon>
        <taxon>Campylobacterota</taxon>
        <taxon>Epsilonproteobacteria</taxon>
        <taxon>Campylobacterales</taxon>
        <taxon>Helicobacteraceae</taxon>
        <taxon>Helicobacter</taxon>
    </lineage>
</organism>
<proteinExistence type="predicted"/>
<dbReference type="RefSeq" id="WP_156242851.1">
    <property type="nucleotide sequence ID" value="NZ_BSWP01000096.1"/>
</dbReference>
<dbReference type="Proteomes" id="UP000045175">
    <property type="component" value="Unassembled WGS sequence"/>
</dbReference>
<evidence type="ECO:0000313" key="3">
    <source>
        <dbReference type="EMBL" id="CRF44689.1"/>
    </source>
</evidence>
<keyword evidence="4" id="KW-1185">Reference proteome</keyword>